<dbReference type="Proteomes" id="UP001383192">
    <property type="component" value="Unassembled WGS sequence"/>
</dbReference>
<keyword evidence="3" id="KW-1185">Reference proteome</keyword>
<dbReference type="AlphaFoldDB" id="A0AAW0BUC3"/>
<feature type="signal peptide" evidence="1">
    <location>
        <begin position="1"/>
        <end position="18"/>
    </location>
</feature>
<accession>A0AAW0BUC3</accession>
<proteinExistence type="predicted"/>
<dbReference type="EMBL" id="JAYKXP010000076">
    <property type="protein sequence ID" value="KAK7030406.1"/>
    <property type="molecule type" value="Genomic_DNA"/>
</dbReference>
<sequence>MRAFTHLNALLSALAVAAAPNQARQAVSGQHGTIVSPTADSSISPGEDFSFDYRQRNWCNAGYSPITVWLTDYEPTTTDLDSNGRFPEGHYTYFFGNFVKPNFGLPPLSGTPLPPSTLNLPALDGIVSGGTLYLSVVELGRDCPPGGVPPQYALTETSLVVQ</sequence>
<comment type="caution">
    <text evidence="2">The sequence shown here is derived from an EMBL/GenBank/DDBJ whole genome shotgun (WGS) entry which is preliminary data.</text>
</comment>
<gene>
    <name evidence="2" type="ORF">VNI00_014150</name>
</gene>
<evidence type="ECO:0000313" key="3">
    <source>
        <dbReference type="Proteomes" id="UP001383192"/>
    </source>
</evidence>
<keyword evidence="1" id="KW-0732">Signal</keyword>
<organism evidence="2 3">
    <name type="scientific">Paramarasmius palmivorus</name>
    <dbReference type="NCBI Taxonomy" id="297713"/>
    <lineage>
        <taxon>Eukaryota</taxon>
        <taxon>Fungi</taxon>
        <taxon>Dikarya</taxon>
        <taxon>Basidiomycota</taxon>
        <taxon>Agaricomycotina</taxon>
        <taxon>Agaricomycetes</taxon>
        <taxon>Agaricomycetidae</taxon>
        <taxon>Agaricales</taxon>
        <taxon>Marasmiineae</taxon>
        <taxon>Marasmiaceae</taxon>
        <taxon>Paramarasmius</taxon>
    </lineage>
</organism>
<feature type="chain" id="PRO_5043384738" evidence="1">
    <location>
        <begin position="19"/>
        <end position="162"/>
    </location>
</feature>
<reference evidence="2 3" key="1">
    <citation type="submission" date="2024-01" db="EMBL/GenBank/DDBJ databases">
        <title>A draft genome for a cacao thread blight-causing isolate of Paramarasmius palmivorus.</title>
        <authorList>
            <person name="Baruah I.K."/>
            <person name="Bukari Y."/>
            <person name="Amoako-Attah I."/>
            <person name="Meinhardt L.W."/>
            <person name="Bailey B.A."/>
            <person name="Cohen S.P."/>
        </authorList>
    </citation>
    <scope>NUCLEOTIDE SEQUENCE [LARGE SCALE GENOMIC DNA]</scope>
    <source>
        <strain evidence="2 3">GH-12</strain>
    </source>
</reference>
<evidence type="ECO:0000313" key="2">
    <source>
        <dbReference type="EMBL" id="KAK7030406.1"/>
    </source>
</evidence>
<protein>
    <submittedName>
        <fullName evidence="2">Uncharacterized protein</fullName>
    </submittedName>
</protein>
<name>A0AAW0BUC3_9AGAR</name>
<evidence type="ECO:0000256" key="1">
    <source>
        <dbReference type="SAM" id="SignalP"/>
    </source>
</evidence>